<sequence>MTNKINVALSTNLVSVMDQAALKSGIVDVIVAQVGAGGIGAVMNGARANMLRSGIVYAVAFEGKQTFNVSTEHRKMMQRIYQRRYRRTHKKVWID</sequence>
<gene>
    <name evidence="1" type="ORF">CPter291_2632</name>
</gene>
<evidence type="ECO:0000313" key="1">
    <source>
        <dbReference type="EMBL" id="AMP14889.1"/>
    </source>
</evidence>
<dbReference type="Proteomes" id="UP000074914">
    <property type="component" value="Chromosome"/>
</dbReference>
<dbReference type="EMBL" id="CP013236">
    <property type="protein sequence ID" value="AMP14889.1"/>
    <property type="molecule type" value="Genomic_DNA"/>
</dbReference>
<keyword evidence="2" id="KW-1185">Reference proteome</keyword>
<evidence type="ECO:0000313" key="2">
    <source>
        <dbReference type="Proteomes" id="UP000074914"/>
    </source>
</evidence>
<proteinExistence type="predicted"/>
<accession>A0ABM5Z7A6</accession>
<organism evidence="1 2">
    <name type="scientific">Collimonas pratensis</name>
    <dbReference type="NCBI Taxonomy" id="279113"/>
    <lineage>
        <taxon>Bacteria</taxon>
        <taxon>Pseudomonadati</taxon>
        <taxon>Pseudomonadota</taxon>
        <taxon>Betaproteobacteria</taxon>
        <taxon>Burkholderiales</taxon>
        <taxon>Oxalobacteraceae</taxon>
        <taxon>Collimonas</taxon>
    </lineage>
</organism>
<name>A0ABM5Z7A6_9BURK</name>
<protein>
    <submittedName>
        <fullName evidence="1">Uncharacterized protein</fullName>
    </submittedName>
</protein>
<reference evidence="1 2" key="1">
    <citation type="submission" date="2015-11" db="EMBL/GenBank/DDBJ databases">
        <title>Exploring the genomic traits of fungus-feeding bacterial genus Collimonas.</title>
        <authorList>
            <person name="Song C."/>
            <person name="Schmidt R."/>
            <person name="de Jager V."/>
            <person name="Krzyzanowska D."/>
            <person name="Jongedijk E."/>
            <person name="Cankar K."/>
            <person name="Beekwilder J."/>
            <person name="van Veen A."/>
            <person name="de Boer W."/>
            <person name="van Veen J.A."/>
            <person name="Garbeva P."/>
        </authorList>
    </citation>
    <scope>NUCLEOTIDE SEQUENCE [LARGE SCALE GENOMIC DNA]</scope>
    <source>
        <strain evidence="1 2">Ter291</strain>
    </source>
</reference>